<organism evidence="2 3">
    <name type="scientific">Peronospora matthiolae</name>
    <dbReference type="NCBI Taxonomy" id="2874970"/>
    <lineage>
        <taxon>Eukaryota</taxon>
        <taxon>Sar</taxon>
        <taxon>Stramenopiles</taxon>
        <taxon>Oomycota</taxon>
        <taxon>Peronosporomycetes</taxon>
        <taxon>Peronosporales</taxon>
        <taxon>Peronosporaceae</taxon>
        <taxon>Peronospora</taxon>
    </lineage>
</organism>
<dbReference type="AlphaFoldDB" id="A0AAV1T177"/>
<comment type="caution">
    <text evidence="2">The sequence shown here is derived from an EMBL/GenBank/DDBJ whole genome shotgun (WGS) entry which is preliminary data.</text>
</comment>
<evidence type="ECO:0000256" key="1">
    <source>
        <dbReference type="SAM" id="MobiDB-lite"/>
    </source>
</evidence>
<feature type="region of interest" description="Disordered" evidence="1">
    <location>
        <begin position="1"/>
        <end position="22"/>
    </location>
</feature>
<sequence length="66" mass="7315">MSDDEEDASVYDQDDDSTPPTFWRASANAVEATDLAEPVTFQDAINGPDQAHWRNAVKAELKCMVK</sequence>
<feature type="compositionally biased region" description="Acidic residues" evidence="1">
    <location>
        <begin position="1"/>
        <end position="17"/>
    </location>
</feature>
<accession>A0AAV1T177</accession>
<dbReference type="Proteomes" id="UP001162060">
    <property type="component" value="Unassembled WGS sequence"/>
</dbReference>
<proteinExistence type="predicted"/>
<protein>
    <submittedName>
        <fullName evidence="2">Uncharacterized protein</fullName>
    </submittedName>
</protein>
<evidence type="ECO:0000313" key="3">
    <source>
        <dbReference type="Proteomes" id="UP001162060"/>
    </source>
</evidence>
<gene>
    <name evidence="2" type="ORF">PM001_LOCUS1090</name>
</gene>
<dbReference type="EMBL" id="CAKLBY020000004">
    <property type="protein sequence ID" value="CAK7895645.1"/>
    <property type="molecule type" value="Genomic_DNA"/>
</dbReference>
<evidence type="ECO:0000313" key="2">
    <source>
        <dbReference type="EMBL" id="CAK7895645.1"/>
    </source>
</evidence>
<name>A0AAV1T177_9STRA</name>
<reference evidence="2" key="1">
    <citation type="submission" date="2024-01" db="EMBL/GenBank/DDBJ databases">
        <authorList>
            <person name="Webb A."/>
        </authorList>
    </citation>
    <scope>NUCLEOTIDE SEQUENCE</scope>
    <source>
        <strain evidence="2">Pm1</strain>
    </source>
</reference>